<evidence type="ECO:0000313" key="2">
    <source>
        <dbReference type="Proteomes" id="UP001163603"/>
    </source>
</evidence>
<keyword evidence="2" id="KW-1185">Reference proteome</keyword>
<gene>
    <name evidence="1" type="ORF">Pint_26017</name>
</gene>
<comment type="caution">
    <text evidence="1">The sequence shown here is derived from an EMBL/GenBank/DDBJ whole genome shotgun (WGS) entry which is preliminary data.</text>
</comment>
<dbReference type="EMBL" id="CM047742">
    <property type="protein sequence ID" value="KAJ0034970.1"/>
    <property type="molecule type" value="Genomic_DNA"/>
</dbReference>
<protein>
    <submittedName>
        <fullName evidence="1">Uncharacterized protein</fullName>
    </submittedName>
</protein>
<reference evidence="2" key="1">
    <citation type="journal article" date="2023" name="G3 (Bethesda)">
        <title>Genome assembly and association tests identify interacting loci associated with vigor, precocity, and sex in interspecific pistachio rootstocks.</title>
        <authorList>
            <person name="Palmer W."/>
            <person name="Jacygrad E."/>
            <person name="Sagayaradj S."/>
            <person name="Cavanaugh K."/>
            <person name="Han R."/>
            <person name="Bertier L."/>
            <person name="Beede B."/>
            <person name="Kafkas S."/>
            <person name="Golino D."/>
            <person name="Preece J."/>
            <person name="Michelmore R."/>
        </authorList>
    </citation>
    <scope>NUCLEOTIDE SEQUENCE [LARGE SCALE GENOMIC DNA]</scope>
</reference>
<name>A0ACC0YCZ1_9ROSI</name>
<organism evidence="1 2">
    <name type="scientific">Pistacia integerrima</name>
    <dbReference type="NCBI Taxonomy" id="434235"/>
    <lineage>
        <taxon>Eukaryota</taxon>
        <taxon>Viridiplantae</taxon>
        <taxon>Streptophyta</taxon>
        <taxon>Embryophyta</taxon>
        <taxon>Tracheophyta</taxon>
        <taxon>Spermatophyta</taxon>
        <taxon>Magnoliopsida</taxon>
        <taxon>eudicotyledons</taxon>
        <taxon>Gunneridae</taxon>
        <taxon>Pentapetalae</taxon>
        <taxon>rosids</taxon>
        <taxon>malvids</taxon>
        <taxon>Sapindales</taxon>
        <taxon>Anacardiaceae</taxon>
        <taxon>Pistacia</taxon>
    </lineage>
</organism>
<proteinExistence type="predicted"/>
<evidence type="ECO:0000313" key="1">
    <source>
        <dbReference type="EMBL" id="KAJ0034970.1"/>
    </source>
</evidence>
<accession>A0ACC0YCZ1</accession>
<sequence length="74" mass="8077">MNSTKLSTVLIVFIISVAILSHVGVEATRVLQEDFASSNHLEIHSTSVYEKAKLTMGCWLQRLASGPSPRGRGH</sequence>
<dbReference type="Proteomes" id="UP001163603">
    <property type="component" value="Chromosome 7"/>
</dbReference>